<dbReference type="Pfam" id="PF00046">
    <property type="entry name" value="Homeodomain"/>
    <property type="match status" value="1"/>
</dbReference>
<feature type="compositionally biased region" description="Acidic residues" evidence="4">
    <location>
        <begin position="24"/>
        <end position="43"/>
    </location>
</feature>
<name>T1GJW7_MEGSC</name>
<evidence type="ECO:0000256" key="1">
    <source>
        <dbReference type="ARBA" id="ARBA00004123"/>
    </source>
</evidence>
<evidence type="ECO:0000256" key="2">
    <source>
        <dbReference type="PROSITE-ProRule" id="PRU00108"/>
    </source>
</evidence>
<evidence type="ECO:0000256" key="4">
    <source>
        <dbReference type="SAM" id="MobiDB-lite"/>
    </source>
</evidence>
<reference evidence="7" key="1">
    <citation type="submission" date="2013-02" db="EMBL/GenBank/DDBJ databases">
        <authorList>
            <person name="Hughes D."/>
        </authorList>
    </citation>
    <scope>NUCLEOTIDE SEQUENCE</scope>
    <source>
        <strain>Durham</strain>
        <strain evidence="7">NC isolate 2 -- Noor lab</strain>
    </source>
</reference>
<evidence type="ECO:0000313" key="6">
    <source>
        <dbReference type="EnsemblMetazoa" id="MESCA003774-PA"/>
    </source>
</evidence>
<proteinExistence type="predicted"/>
<dbReference type="EMBL" id="CAQQ02085331">
    <property type="status" value="NOT_ANNOTATED_CDS"/>
    <property type="molecule type" value="Genomic_DNA"/>
</dbReference>
<dbReference type="SUPFAM" id="SSF46689">
    <property type="entry name" value="Homeodomain-like"/>
    <property type="match status" value="1"/>
</dbReference>
<feature type="domain" description="Homeobox" evidence="5">
    <location>
        <begin position="64"/>
        <end position="109"/>
    </location>
</feature>
<feature type="region of interest" description="Disordered" evidence="4">
    <location>
        <begin position="24"/>
        <end position="69"/>
    </location>
</feature>
<dbReference type="PANTHER" id="PTHR24340">
    <property type="entry name" value="HOMEOBOX PROTEIN NKX"/>
    <property type="match status" value="1"/>
</dbReference>
<dbReference type="GO" id="GO:0000981">
    <property type="term" value="F:DNA-binding transcription factor activity, RNA polymerase II-specific"/>
    <property type="evidence" value="ECO:0007669"/>
    <property type="project" value="TreeGrafter"/>
</dbReference>
<dbReference type="HOGENOM" id="CLU_2190540_0_0_1"/>
<dbReference type="InterPro" id="IPR050394">
    <property type="entry name" value="Homeobox_NK-like"/>
</dbReference>
<evidence type="ECO:0000256" key="3">
    <source>
        <dbReference type="RuleBase" id="RU000682"/>
    </source>
</evidence>
<dbReference type="PANTHER" id="PTHR24340:SF37">
    <property type="entry name" value="HOMEOBOX PROTEIN SLOU"/>
    <property type="match status" value="1"/>
</dbReference>
<dbReference type="STRING" id="36166.T1GJW7"/>
<sequence>MELLIDTKSILMFVETLVAQDINEMDQDECDDGMSSDIDDGGSDTDSKKDSRGSSDGKGNGGGSKPRRARTAFTYEQLVSLENKFKTTRYLSVCERLNLALSLSLTETQ</sequence>
<dbReference type="GO" id="GO:0000978">
    <property type="term" value="F:RNA polymerase II cis-regulatory region sequence-specific DNA binding"/>
    <property type="evidence" value="ECO:0007669"/>
    <property type="project" value="TreeGrafter"/>
</dbReference>
<reference evidence="6" key="2">
    <citation type="submission" date="2015-06" db="UniProtKB">
        <authorList>
            <consortium name="EnsemblMetazoa"/>
        </authorList>
    </citation>
    <scope>IDENTIFICATION</scope>
</reference>
<organism evidence="6 7">
    <name type="scientific">Megaselia scalaris</name>
    <name type="common">Humpbacked fly</name>
    <name type="synonym">Phora scalaris</name>
    <dbReference type="NCBI Taxonomy" id="36166"/>
    <lineage>
        <taxon>Eukaryota</taxon>
        <taxon>Metazoa</taxon>
        <taxon>Ecdysozoa</taxon>
        <taxon>Arthropoda</taxon>
        <taxon>Hexapoda</taxon>
        <taxon>Insecta</taxon>
        <taxon>Pterygota</taxon>
        <taxon>Neoptera</taxon>
        <taxon>Endopterygota</taxon>
        <taxon>Diptera</taxon>
        <taxon>Brachycera</taxon>
        <taxon>Muscomorpha</taxon>
        <taxon>Platypezoidea</taxon>
        <taxon>Phoridae</taxon>
        <taxon>Megaseliini</taxon>
        <taxon>Megaselia</taxon>
    </lineage>
</organism>
<keyword evidence="7" id="KW-1185">Reference proteome</keyword>
<keyword evidence="2 3" id="KW-0371">Homeobox</keyword>
<evidence type="ECO:0000313" key="7">
    <source>
        <dbReference type="Proteomes" id="UP000015102"/>
    </source>
</evidence>
<accession>T1GJW7</accession>
<dbReference type="CDD" id="cd00086">
    <property type="entry name" value="homeodomain"/>
    <property type="match status" value="1"/>
</dbReference>
<dbReference type="AlphaFoldDB" id="T1GJW7"/>
<evidence type="ECO:0000259" key="5">
    <source>
        <dbReference type="PROSITE" id="PS50071"/>
    </source>
</evidence>
<keyword evidence="2 3" id="KW-0539">Nucleus</keyword>
<dbReference type="EnsemblMetazoa" id="MESCA003774-RA">
    <property type="protein sequence ID" value="MESCA003774-PA"/>
    <property type="gene ID" value="MESCA003774"/>
</dbReference>
<comment type="subcellular location">
    <subcellularLocation>
        <location evidence="1 2 3">Nucleus</location>
    </subcellularLocation>
</comment>
<dbReference type="InterPro" id="IPR001356">
    <property type="entry name" value="HD"/>
</dbReference>
<dbReference type="Gene3D" id="1.10.10.60">
    <property type="entry name" value="Homeodomain-like"/>
    <property type="match status" value="1"/>
</dbReference>
<dbReference type="GO" id="GO:0030154">
    <property type="term" value="P:cell differentiation"/>
    <property type="evidence" value="ECO:0007669"/>
    <property type="project" value="TreeGrafter"/>
</dbReference>
<protein>
    <recommendedName>
        <fullName evidence="5">Homeobox domain-containing protein</fullName>
    </recommendedName>
</protein>
<dbReference type="PROSITE" id="PS50071">
    <property type="entry name" value="HOMEOBOX_2"/>
    <property type="match status" value="1"/>
</dbReference>
<dbReference type="InterPro" id="IPR009057">
    <property type="entry name" value="Homeodomain-like_sf"/>
</dbReference>
<dbReference type="GO" id="GO:0005634">
    <property type="term" value="C:nucleus"/>
    <property type="evidence" value="ECO:0007669"/>
    <property type="project" value="UniProtKB-SubCell"/>
</dbReference>
<dbReference type="Proteomes" id="UP000015102">
    <property type="component" value="Unassembled WGS sequence"/>
</dbReference>
<feature type="compositionally biased region" description="Basic and acidic residues" evidence="4">
    <location>
        <begin position="45"/>
        <end position="55"/>
    </location>
</feature>
<keyword evidence="2 3" id="KW-0238">DNA-binding</keyword>
<dbReference type="EMBL" id="CAQQ02085332">
    <property type="status" value="NOT_ANNOTATED_CDS"/>
    <property type="molecule type" value="Genomic_DNA"/>
</dbReference>